<sequence length="285" mass="30362">MSKEISVEGILVGGYTDERAKSGLTVIVTEGDNVAGISQRGGSPATLNTDLLRPGHRQDQSVNAIVLTGRSVFGFRAVQGVVQELFNKKVGFKIANLRIPIVSAAAIYDLYENSILPTEEWGFKALESLSTEIPIGRYWAGKGGTVGKVGGLKYAKPGGQGYYELRKGNVKVGVIVVLNSVGNIYDESGKLIAGNEFTSVDENTLGTTLGVVITNAKLSNSDACRLASIVENGFSSVIRPYNLSLDGDTVFAIATNRVEVKFDELNAMAYEAARKAVVSVYSEGQ</sequence>
<gene>
    <name evidence="2" type="ORF">ATY89_07445</name>
    <name evidence="3" type="ORF">ATZ20_10465</name>
</gene>
<accession>A0A0U3HC27</accession>
<dbReference type="InterPro" id="IPR016117">
    <property type="entry name" value="ArgJ-like_dom_sf"/>
</dbReference>
<dbReference type="PaxDb" id="1435377-SUSAZ_09705"/>
<dbReference type="PANTHER" id="PTHR36512">
    <property type="entry name" value="D-AMINOPEPTIDASE"/>
    <property type="match status" value="1"/>
</dbReference>
<dbReference type="CDD" id="cd02252">
    <property type="entry name" value="nylC_like"/>
    <property type="match status" value="1"/>
</dbReference>
<evidence type="ECO:0000313" key="3">
    <source>
        <dbReference type="EMBL" id="ALU32527.1"/>
    </source>
</evidence>
<dbReference type="AlphaFoldDB" id="A0A0U3HC27"/>
<dbReference type="GeneID" id="14552645"/>
<dbReference type="EMBL" id="CP013695">
    <property type="protein sequence ID" value="ALU32527.1"/>
    <property type="molecule type" value="Genomic_DNA"/>
</dbReference>
<evidence type="ECO:0000313" key="5">
    <source>
        <dbReference type="Proteomes" id="UP000065473"/>
    </source>
</evidence>
<dbReference type="Proteomes" id="UP000065473">
    <property type="component" value="Chromosome"/>
</dbReference>
<organism evidence="3 4">
    <name type="scientific">Sulfolobus acidocaldarius</name>
    <dbReference type="NCBI Taxonomy" id="2285"/>
    <lineage>
        <taxon>Archaea</taxon>
        <taxon>Thermoproteota</taxon>
        <taxon>Thermoprotei</taxon>
        <taxon>Sulfolobales</taxon>
        <taxon>Sulfolobaceae</taxon>
        <taxon>Sulfolobus</taxon>
    </lineage>
</organism>
<dbReference type="Proteomes" id="UP000060043">
    <property type="component" value="Chromosome"/>
</dbReference>
<dbReference type="RefSeq" id="WP_011278923.1">
    <property type="nucleotide sequence ID" value="NZ_BHWZ01000006.1"/>
</dbReference>
<dbReference type="OMA" id="PHFWAAP"/>
<dbReference type="GO" id="GO:0004177">
    <property type="term" value="F:aminopeptidase activity"/>
    <property type="evidence" value="ECO:0007669"/>
    <property type="project" value="TreeGrafter"/>
</dbReference>
<protein>
    <submittedName>
        <fullName evidence="3">Peptidase</fullName>
    </submittedName>
</protein>
<comment type="similarity">
    <text evidence="1">Belongs to the peptidase S58 family.</text>
</comment>
<dbReference type="EMBL" id="CP013694">
    <property type="protein sequence ID" value="ALU29789.1"/>
    <property type="molecule type" value="Genomic_DNA"/>
</dbReference>
<dbReference type="PANTHER" id="PTHR36512:SF3">
    <property type="entry name" value="BLR5678 PROTEIN"/>
    <property type="match status" value="1"/>
</dbReference>
<dbReference type="OrthoDB" id="36432at2157"/>
<dbReference type="STRING" id="1435377.SUSAZ_09705"/>
<dbReference type="Gene3D" id="3.60.70.12">
    <property type="entry name" value="L-amino peptidase D-ALA esterase/amidase"/>
    <property type="match status" value="1"/>
</dbReference>
<dbReference type="Pfam" id="PF03576">
    <property type="entry name" value="Peptidase_S58"/>
    <property type="match status" value="1"/>
</dbReference>
<evidence type="ECO:0000256" key="1">
    <source>
        <dbReference type="ARBA" id="ARBA00007068"/>
    </source>
</evidence>
<name>A0A0U3HC27_9CREN</name>
<dbReference type="SUPFAM" id="SSF56266">
    <property type="entry name" value="DmpA/ArgJ-like"/>
    <property type="match status" value="1"/>
</dbReference>
<evidence type="ECO:0000313" key="2">
    <source>
        <dbReference type="EMBL" id="ALU29789.1"/>
    </source>
</evidence>
<evidence type="ECO:0000313" key="4">
    <source>
        <dbReference type="Proteomes" id="UP000060043"/>
    </source>
</evidence>
<dbReference type="InterPro" id="IPR005321">
    <property type="entry name" value="Peptidase_S58_DmpA"/>
</dbReference>
<reference evidence="4 5" key="1">
    <citation type="submission" date="2015-12" db="EMBL/GenBank/DDBJ databases">
        <title>A stable core within a dynamic pangenome in Sulfolobus acidocaldarius.</title>
        <authorList>
            <person name="Anderson R."/>
            <person name="Kouris A."/>
            <person name="Seward C."/>
            <person name="Campbell K."/>
            <person name="Whitaker R."/>
        </authorList>
    </citation>
    <scope>NUCLEOTIDE SEQUENCE [LARGE SCALE GENOMIC DNA]</scope>
    <source>
        <strain evidence="2 5">GG12-C01-09</strain>
        <strain evidence="3 4">NG05B_CO5_07</strain>
    </source>
</reference>
<proteinExistence type="inferred from homology"/>